<protein>
    <submittedName>
        <fullName evidence="1">Uncharacterized protein</fullName>
    </submittedName>
</protein>
<comment type="caution">
    <text evidence="1">The sequence shown here is derived from an EMBL/GenBank/DDBJ whole genome shotgun (WGS) entry which is preliminary data.</text>
</comment>
<accession>A0A7D9F030</accession>
<proteinExistence type="predicted"/>
<keyword evidence="2" id="KW-1185">Reference proteome</keyword>
<dbReference type="Proteomes" id="UP001152795">
    <property type="component" value="Unassembled WGS sequence"/>
</dbReference>
<dbReference type="AlphaFoldDB" id="A0A7D9F030"/>
<evidence type="ECO:0000313" key="1">
    <source>
        <dbReference type="EMBL" id="CAB4019799.1"/>
    </source>
</evidence>
<sequence length="59" mass="6765">MLKETGEKYPLPDIYQITANNSQPQWLLRNYGTCCRGKAEQLALDFRNFKGPLCKGCQL</sequence>
<evidence type="ECO:0000313" key="2">
    <source>
        <dbReference type="Proteomes" id="UP001152795"/>
    </source>
</evidence>
<gene>
    <name evidence="1" type="ORF">PACLA_8A075970</name>
</gene>
<dbReference type="EMBL" id="CACRXK020010631">
    <property type="protein sequence ID" value="CAB4019799.1"/>
    <property type="molecule type" value="Genomic_DNA"/>
</dbReference>
<organism evidence="1 2">
    <name type="scientific">Paramuricea clavata</name>
    <name type="common">Red gorgonian</name>
    <name type="synonym">Violescent sea-whip</name>
    <dbReference type="NCBI Taxonomy" id="317549"/>
    <lineage>
        <taxon>Eukaryota</taxon>
        <taxon>Metazoa</taxon>
        <taxon>Cnidaria</taxon>
        <taxon>Anthozoa</taxon>
        <taxon>Octocorallia</taxon>
        <taxon>Malacalcyonacea</taxon>
        <taxon>Plexauridae</taxon>
        <taxon>Paramuricea</taxon>
    </lineage>
</organism>
<name>A0A7D9F030_PARCT</name>
<reference evidence="1" key="1">
    <citation type="submission" date="2020-04" db="EMBL/GenBank/DDBJ databases">
        <authorList>
            <person name="Alioto T."/>
            <person name="Alioto T."/>
            <person name="Gomez Garrido J."/>
        </authorList>
    </citation>
    <scope>NUCLEOTIDE SEQUENCE</scope>
    <source>
        <strain evidence="1">A484AB</strain>
    </source>
</reference>